<proteinExistence type="predicted"/>
<evidence type="ECO:0008006" key="4">
    <source>
        <dbReference type="Google" id="ProtNLM"/>
    </source>
</evidence>
<accession>A0ABT1QS46</accession>
<dbReference type="RefSeq" id="WP_255914182.1">
    <property type="nucleotide sequence ID" value="NZ_JANFQO010000008.1"/>
</dbReference>
<keyword evidence="3" id="KW-1185">Reference proteome</keyword>
<sequence>MSPVAQPSLPLGKVSVDEIARKRSFGDAIGLAAEIAGFDFDKQESANACMDKGQWSRIKSGQEGIKWERLSLFLDRVGNDVPLLWMLHMRGYDISTVRKRESENERRIRELEEKLEAERMRSRVLSEALSGRVNP</sequence>
<dbReference type="EMBL" id="JANFQO010000008">
    <property type="protein sequence ID" value="MCQ4165118.1"/>
    <property type="molecule type" value="Genomic_DNA"/>
</dbReference>
<name>A0ABT1QS46_9GAMM</name>
<evidence type="ECO:0000256" key="1">
    <source>
        <dbReference type="SAM" id="Coils"/>
    </source>
</evidence>
<organism evidence="2 3">
    <name type="scientific">Tahibacter harae</name>
    <dbReference type="NCBI Taxonomy" id="2963937"/>
    <lineage>
        <taxon>Bacteria</taxon>
        <taxon>Pseudomonadati</taxon>
        <taxon>Pseudomonadota</taxon>
        <taxon>Gammaproteobacteria</taxon>
        <taxon>Lysobacterales</taxon>
        <taxon>Rhodanobacteraceae</taxon>
        <taxon>Tahibacter</taxon>
    </lineage>
</organism>
<reference evidence="2" key="1">
    <citation type="submission" date="2022-07" db="EMBL/GenBank/DDBJ databases">
        <title>Tahibacter sp., a new gammaproteobacterium isolated from the silt sample collected at pig farm.</title>
        <authorList>
            <person name="Chen H."/>
        </authorList>
    </citation>
    <scope>NUCLEOTIDE SEQUENCE</scope>
    <source>
        <strain evidence="2">P2K</strain>
    </source>
</reference>
<dbReference type="Proteomes" id="UP001165498">
    <property type="component" value="Unassembled WGS sequence"/>
</dbReference>
<comment type="caution">
    <text evidence="2">The sequence shown here is derived from an EMBL/GenBank/DDBJ whole genome shotgun (WGS) entry which is preliminary data.</text>
</comment>
<protein>
    <recommendedName>
        <fullName evidence="4">Bacteriophage CI repressor-like protein</fullName>
    </recommendedName>
</protein>
<gene>
    <name evidence="2" type="ORF">NM961_10395</name>
</gene>
<evidence type="ECO:0000313" key="2">
    <source>
        <dbReference type="EMBL" id="MCQ4165118.1"/>
    </source>
</evidence>
<keyword evidence="1" id="KW-0175">Coiled coil</keyword>
<evidence type="ECO:0000313" key="3">
    <source>
        <dbReference type="Proteomes" id="UP001165498"/>
    </source>
</evidence>
<feature type="coiled-coil region" evidence="1">
    <location>
        <begin position="94"/>
        <end position="128"/>
    </location>
</feature>